<gene>
    <name evidence="1" type="ORF">QQF64_035105</name>
</gene>
<name>A0ABR3NF48_9TELE</name>
<evidence type="ECO:0000313" key="2">
    <source>
        <dbReference type="Proteomes" id="UP001558613"/>
    </source>
</evidence>
<dbReference type="EMBL" id="JAYMGO010000004">
    <property type="protein sequence ID" value="KAL1275482.1"/>
    <property type="molecule type" value="Genomic_DNA"/>
</dbReference>
<evidence type="ECO:0000313" key="1">
    <source>
        <dbReference type="EMBL" id="KAL1275482.1"/>
    </source>
</evidence>
<dbReference type="Proteomes" id="UP001558613">
    <property type="component" value="Unassembled WGS sequence"/>
</dbReference>
<protein>
    <submittedName>
        <fullName evidence="1">Uncharacterized protein</fullName>
    </submittedName>
</protein>
<comment type="caution">
    <text evidence="1">The sequence shown here is derived from an EMBL/GenBank/DDBJ whole genome shotgun (WGS) entry which is preliminary data.</text>
</comment>
<proteinExistence type="predicted"/>
<reference evidence="1 2" key="1">
    <citation type="submission" date="2023-09" db="EMBL/GenBank/DDBJ databases">
        <authorList>
            <person name="Wang M."/>
        </authorList>
    </citation>
    <scope>NUCLEOTIDE SEQUENCE [LARGE SCALE GENOMIC DNA]</scope>
    <source>
        <strain evidence="1">GT-2023</strain>
        <tissue evidence="1">Liver</tissue>
    </source>
</reference>
<keyword evidence="2" id="KW-1185">Reference proteome</keyword>
<sequence length="94" mass="10429">MWPAFPPPAAHFPISVIPWRAAVWGRMLHQAGGLMTGGGGVTIDSTVPVPFAHWPTMQRVTVTTVSVSYAKREVNKLREKNKKIACMDPFVMRL</sequence>
<organism evidence="1 2">
    <name type="scientific">Cirrhinus molitorella</name>
    <name type="common">mud carp</name>
    <dbReference type="NCBI Taxonomy" id="172907"/>
    <lineage>
        <taxon>Eukaryota</taxon>
        <taxon>Metazoa</taxon>
        <taxon>Chordata</taxon>
        <taxon>Craniata</taxon>
        <taxon>Vertebrata</taxon>
        <taxon>Euteleostomi</taxon>
        <taxon>Actinopterygii</taxon>
        <taxon>Neopterygii</taxon>
        <taxon>Teleostei</taxon>
        <taxon>Ostariophysi</taxon>
        <taxon>Cypriniformes</taxon>
        <taxon>Cyprinidae</taxon>
        <taxon>Labeoninae</taxon>
        <taxon>Labeonini</taxon>
        <taxon>Cirrhinus</taxon>
    </lineage>
</organism>
<accession>A0ABR3NF48</accession>